<protein>
    <submittedName>
        <fullName evidence="2">Uncharacterized protein</fullName>
    </submittedName>
</protein>
<evidence type="ECO:0000313" key="3">
    <source>
        <dbReference type="Proteomes" id="UP001162164"/>
    </source>
</evidence>
<dbReference type="EMBL" id="JAPWTJ010000272">
    <property type="protein sequence ID" value="KAJ8980230.1"/>
    <property type="molecule type" value="Genomic_DNA"/>
</dbReference>
<name>A0ABQ9JPP6_9CUCU</name>
<evidence type="ECO:0000313" key="2">
    <source>
        <dbReference type="EMBL" id="KAJ8980230.1"/>
    </source>
</evidence>
<sequence length="90" mass="9943">MDVPNLFGHFLVNADPTCVGQNFQLSQIYLPSLVPLPNDSSSTVTLILPSEQNDDEPKSDADDNSDDCEDDESDESLGSRQHGREKDGRY</sequence>
<reference evidence="2" key="1">
    <citation type="journal article" date="2023" name="Insect Mol. Biol.">
        <title>Genome sequencing provides insights into the evolution of gene families encoding plant cell wall-degrading enzymes in longhorned beetles.</title>
        <authorList>
            <person name="Shin N.R."/>
            <person name="Okamura Y."/>
            <person name="Kirsch R."/>
            <person name="Pauchet Y."/>
        </authorList>
    </citation>
    <scope>NUCLEOTIDE SEQUENCE</scope>
    <source>
        <strain evidence="2">MMC_N1</strain>
    </source>
</reference>
<gene>
    <name evidence="2" type="ORF">NQ317_003738</name>
</gene>
<feature type="region of interest" description="Disordered" evidence="1">
    <location>
        <begin position="49"/>
        <end position="90"/>
    </location>
</feature>
<proteinExistence type="predicted"/>
<keyword evidence="3" id="KW-1185">Reference proteome</keyword>
<organism evidence="2 3">
    <name type="scientific">Molorchus minor</name>
    <dbReference type="NCBI Taxonomy" id="1323400"/>
    <lineage>
        <taxon>Eukaryota</taxon>
        <taxon>Metazoa</taxon>
        <taxon>Ecdysozoa</taxon>
        <taxon>Arthropoda</taxon>
        <taxon>Hexapoda</taxon>
        <taxon>Insecta</taxon>
        <taxon>Pterygota</taxon>
        <taxon>Neoptera</taxon>
        <taxon>Endopterygota</taxon>
        <taxon>Coleoptera</taxon>
        <taxon>Polyphaga</taxon>
        <taxon>Cucujiformia</taxon>
        <taxon>Chrysomeloidea</taxon>
        <taxon>Cerambycidae</taxon>
        <taxon>Lamiinae</taxon>
        <taxon>Monochamini</taxon>
        <taxon>Molorchus</taxon>
    </lineage>
</organism>
<dbReference type="Proteomes" id="UP001162164">
    <property type="component" value="Unassembled WGS sequence"/>
</dbReference>
<evidence type="ECO:0000256" key="1">
    <source>
        <dbReference type="SAM" id="MobiDB-lite"/>
    </source>
</evidence>
<accession>A0ABQ9JPP6</accession>
<feature type="compositionally biased region" description="Acidic residues" evidence="1">
    <location>
        <begin position="62"/>
        <end position="75"/>
    </location>
</feature>
<comment type="caution">
    <text evidence="2">The sequence shown here is derived from an EMBL/GenBank/DDBJ whole genome shotgun (WGS) entry which is preliminary data.</text>
</comment>